<dbReference type="OrthoDB" id="9935739at2"/>
<dbReference type="Proteomes" id="UP000325286">
    <property type="component" value="Chromosome"/>
</dbReference>
<dbReference type="RefSeq" id="WP_068141561.1">
    <property type="nucleotide sequence ID" value="NZ_CP042914.1"/>
</dbReference>
<evidence type="ECO:0000313" key="1">
    <source>
        <dbReference type="EMBL" id="QEG42065.1"/>
    </source>
</evidence>
<organism evidence="1 2">
    <name type="scientific">Roseimaritima ulvae</name>
    <dbReference type="NCBI Taxonomy" id="980254"/>
    <lineage>
        <taxon>Bacteria</taxon>
        <taxon>Pseudomonadati</taxon>
        <taxon>Planctomycetota</taxon>
        <taxon>Planctomycetia</taxon>
        <taxon>Pirellulales</taxon>
        <taxon>Pirellulaceae</taxon>
        <taxon>Roseimaritima</taxon>
    </lineage>
</organism>
<keyword evidence="2" id="KW-1185">Reference proteome</keyword>
<gene>
    <name evidence="1" type="ORF">UC8_40950</name>
</gene>
<dbReference type="EMBL" id="CP042914">
    <property type="protein sequence ID" value="QEG42065.1"/>
    <property type="molecule type" value="Genomic_DNA"/>
</dbReference>
<name>A0A5B9QXH4_9BACT</name>
<sequence>MRQNLLRDYGIVGLALILCLCSLAGSARFASASEVTITVDDTDASAAAGLTVTALRWDQGKQRFEIADVSWHVDTAGALKADLSPGGYQFELKGKRGNEMVFCRSPKMAVEDHSESWFVELHPIQIKFVHADQSLGLRHLAIRSLAPKGESIIHDGESIPAANFLTTAETRLDATLIGEDSDTVALGHALIVPTRSQFNRVGSDAVLVATVKASGRHWYERPVLLSQDNPPIAAATLTLVHPRGELVVQYREGVSVVTNRPLFRLGYRLESVSGKVLVSRKCFVLVGKIKRFVLGGELQASAFARVLKRLPSSHEYRVAGILSDPSGIEIDLKASQIDWSENFTFRNGLPLPRNPLDKVSLGLLADPVDTVRTRVAWNWASNREAVLRPMSFVPFRSEHFTLDAPPAWRDRSEIYLSQLEHCYGVLRRNTGRKGPRKTDLRWRLNTHNAKAKVGGKTSWMSMPLKGLYEAGDPFGHPWFMVHEMLHTFGYNHGSSMTKQVNMGRRELALTRWQIPWQLYNARDVEISVGPPILTANSY</sequence>
<dbReference type="AlphaFoldDB" id="A0A5B9QXH4"/>
<protein>
    <submittedName>
        <fullName evidence="1">Uncharacterized protein</fullName>
    </submittedName>
</protein>
<evidence type="ECO:0000313" key="2">
    <source>
        <dbReference type="Proteomes" id="UP000325286"/>
    </source>
</evidence>
<reference evidence="1 2" key="1">
    <citation type="submission" date="2019-08" db="EMBL/GenBank/DDBJ databases">
        <title>Deep-cultivation of Planctomycetes and their phenomic and genomic characterization uncovers novel biology.</title>
        <authorList>
            <person name="Wiegand S."/>
            <person name="Jogler M."/>
            <person name="Boedeker C."/>
            <person name="Pinto D."/>
            <person name="Vollmers J."/>
            <person name="Rivas-Marin E."/>
            <person name="Kohn T."/>
            <person name="Peeters S.H."/>
            <person name="Heuer A."/>
            <person name="Rast P."/>
            <person name="Oberbeckmann S."/>
            <person name="Bunk B."/>
            <person name="Jeske O."/>
            <person name="Meyerdierks A."/>
            <person name="Storesund J.E."/>
            <person name="Kallscheuer N."/>
            <person name="Luecker S."/>
            <person name="Lage O.M."/>
            <person name="Pohl T."/>
            <person name="Merkel B.J."/>
            <person name="Hornburger P."/>
            <person name="Mueller R.-W."/>
            <person name="Bruemmer F."/>
            <person name="Labrenz M."/>
            <person name="Spormann A.M."/>
            <person name="Op den Camp H."/>
            <person name="Overmann J."/>
            <person name="Amann R."/>
            <person name="Jetten M.S.M."/>
            <person name="Mascher T."/>
            <person name="Medema M.H."/>
            <person name="Devos D.P."/>
            <person name="Kaster A.-K."/>
            <person name="Ovreas L."/>
            <person name="Rohde M."/>
            <person name="Galperin M.Y."/>
            <person name="Jogler C."/>
        </authorList>
    </citation>
    <scope>NUCLEOTIDE SEQUENCE [LARGE SCALE GENOMIC DNA]</scope>
    <source>
        <strain evidence="1 2">UC8</strain>
    </source>
</reference>
<accession>A0A5B9QXH4</accession>
<dbReference type="KEGG" id="rul:UC8_40950"/>
<proteinExistence type="predicted"/>